<accession>A0AAU7Q6Z3</accession>
<sequence>MGRSWKKALERFFTSPAGRCGQNNPLVRWSELNKTFQTRLQIAQANPNYHTRLLDEKFKQQTDDLTDAFYQADRLLIGDALSRLTEGELNFINTARISLPTFAFIKQHKTRAHVMLPALSYDPDRVTIISGPVDVDLIGAEREGERRIYALAKQKRHYELTRVDSDIARYKMLLAKAERLSVQADFSLELTEGPAPAPGEGETADECLIKTLTLKHKDALRQALNDYGNIKTPVESVIESLLSMLPLYSCLTTGEEGEKGEKFYHCSMDALLFAPILKAGAKRALNKGKQSFRLDVMPAWRLAHRGQFLPLTEATLRTVDPLIERLPSALGKTAFSKSSRLGNYFEEVIPGIKSAFHKIKAGQRRGKLPLEFTPDKSITLDGVKTRAAFIKPGGDKYLGQEVYVRLNPEHTGILSNKYTLNNHQINVIPPQEAALLANPIRYQKLPLQPVMAMNGPRPVAGTSSAAHRPMPIRPPVLRLPAFTAFIPLRRIVPLDDAFVFAHIEDELGRIFGQLPTVRVTGTVETALSIKHPYLAGAQLSVSVKLKNVFDDLGRVNDFLQLAKTDVLEKTMLNNYFSGVLSVNNPAVVEQAVSRFQDIIDKAVKLKEEVVDNVTIVSTVRKKDDFGVYRSGFDPAPVPFSPRYEPLDLRGETVAFVVPGDRHKRVVVMADLLVQSLTQQEQLAKSLMHEVTHLADFTDDIYYLTAQSLNAASADQVSYLHDLLAGSDGVFYDYLRPLIKRHLRWSRNAPLTDDMIKYAIMHDPMLQADVMTRNADTVVKFIMDIAKLVRTRTKRDIAEGYSLLEQTLLHMSLKLAIDAAGEPVP</sequence>
<organism evidence="1">
    <name type="scientific">Acerihabitans sp. KWT182</name>
    <dbReference type="NCBI Taxonomy" id="3157919"/>
    <lineage>
        <taxon>Bacteria</taxon>
        <taxon>Pseudomonadati</taxon>
        <taxon>Pseudomonadota</taxon>
        <taxon>Gammaproteobacteria</taxon>
        <taxon>Enterobacterales</taxon>
        <taxon>Pectobacteriaceae</taxon>
        <taxon>Acerihabitans</taxon>
    </lineage>
</organism>
<dbReference type="EMBL" id="CP157947">
    <property type="protein sequence ID" value="XBS68808.1"/>
    <property type="molecule type" value="Genomic_DNA"/>
</dbReference>
<protein>
    <submittedName>
        <fullName evidence="1">Uncharacterized protein</fullName>
    </submittedName>
</protein>
<gene>
    <name evidence="1" type="ORF">ABK905_19860</name>
</gene>
<dbReference type="AlphaFoldDB" id="A0AAU7Q6Z3"/>
<evidence type="ECO:0000313" key="1">
    <source>
        <dbReference type="EMBL" id="XBS68808.1"/>
    </source>
</evidence>
<reference evidence="1" key="1">
    <citation type="submission" date="2024-06" db="EMBL/GenBank/DDBJ databases">
        <authorList>
            <person name="Coelho C."/>
            <person name="Bento M."/>
            <person name="Garcia E."/>
            <person name="Camelo A."/>
            <person name="Brandao I."/>
            <person name="Espirito Santo C."/>
            <person name="Trovao J."/>
            <person name="Verissimo A."/>
            <person name="Costa J."/>
            <person name="Tiago I."/>
        </authorList>
    </citation>
    <scope>NUCLEOTIDE SEQUENCE</scope>
    <source>
        <strain evidence="1">KWT182</strain>
    </source>
</reference>
<name>A0AAU7Q6Z3_9GAMM</name>
<proteinExistence type="predicted"/>